<dbReference type="Proteomes" id="UP001501940">
    <property type="component" value="Chromosome 7"/>
</dbReference>
<protein>
    <recommendedName>
        <fullName evidence="7">Integrator complex subunit 4</fullName>
    </recommendedName>
</protein>
<organism evidence="8 9">
    <name type="scientific">Amphiprion ocellaris</name>
    <name type="common">Clown anemonefish</name>
    <dbReference type="NCBI Taxonomy" id="80972"/>
    <lineage>
        <taxon>Eukaryota</taxon>
        <taxon>Metazoa</taxon>
        <taxon>Chordata</taxon>
        <taxon>Craniata</taxon>
        <taxon>Vertebrata</taxon>
        <taxon>Euteleostomi</taxon>
        <taxon>Actinopterygii</taxon>
        <taxon>Neopterygii</taxon>
        <taxon>Teleostei</taxon>
        <taxon>Neoteleostei</taxon>
        <taxon>Acanthomorphata</taxon>
        <taxon>Ovalentaria</taxon>
        <taxon>Pomacentridae</taxon>
        <taxon>Amphiprion</taxon>
    </lineage>
</organism>
<dbReference type="InterPro" id="IPR016024">
    <property type="entry name" value="ARM-type_fold"/>
</dbReference>
<dbReference type="Gene3D" id="1.25.10.10">
    <property type="entry name" value="Leucine-rich Repeat Variant"/>
    <property type="match status" value="3"/>
</dbReference>
<name>A0AAQ5ZJL4_AMPOC</name>
<evidence type="ECO:0000256" key="2">
    <source>
        <dbReference type="ARBA" id="ARBA00004496"/>
    </source>
</evidence>
<dbReference type="SUPFAM" id="SSF48371">
    <property type="entry name" value="ARM repeat"/>
    <property type="match status" value="1"/>
</dbReference>
<comment type="similarity">
    <text evidence="6">Belongs to the Integrator subunit 4 family.</text>
</comment>
<dbReference type="InterPro" id="IPR011989">
    <property type="entry name" value="ARM-like"/>
</dbReference>
<keyword evidence="3" id="KW-0963">Cytoplasm</keyword>
<dbReference type="FunFam" id="1.25.10.10:FF:000118">
    <property type="entry name" value="Integrator complex subunit 4"/>
    <property type="match status" value="1"/>
</dbReference>
<reference evidence="8" key="3">
    <citation type="submission" date="2025-09" db="UniProtKB">
        <authorList>
            <consortium name="Ensembl"/>
        </authorList>
    </citation>
    <scope>IDENTIFICATION</scope>
</reference>
<dbReference type="PANTHER" id="PTHR20938">
    <property type="entry name" value="INTEGRATOR COMPLEX SUBUNIT 4"/>
    <property type="match status" value="1"/>
</dbReference>
<evidence type="ECO:0000313" key="9">
    <source>
        <dbReference type="Proteomes" id="UP001501940"/>
    </source>
</evidence>
<evidence type="ECO:0000256" key="7">
    <source>
        <dbReference type="ARBA" id="ARBA00068017"/>
    </source>
</evidence>
<sequence>WNQHLKHHQCSVWTGISGSLCSLFSQVTHEEAPAKKLRLSKPSKSAALHVDLCKASSSTDALQYLLTFSRKPVEAESVEGVVRILLEHYYKETDSSVRLKIASLLGLLSKTPGFSPDCIVDDAINTLSSEKSHQVLAQLLDSLLVIGSQLPESPAVRLRLIEVAYKNLSDSSFGVRTKCLQLLGCLGLLEAPLGKDTAMRDVQSIISDYFGDQDPRVRTAALKAMLQLHERGMKIHQIIYDQACRLLSDDYEQVRSAAVQMVWVLSQLYPESIVPIPSSNEEIRLVDDAFGKISHMVSDGSWMVRVQAAKTLGSMLQVSPHFLEQTLDKKLMSDLRRKRTAHERAKELFASGEFSSGRKWADDAPKEKLDTNTVNLIASGACGAFVHGLEDEMFEVRNAAVEALCQLARSSPSFAEKCLDFLVDMFNDEIEEVRLQSIHVLRQISTHITLREDQLDTVLAVLEDSSRDIREALHELLCFTNVSTKECIQLALLELLKNLNKYPTDRSSVWKCLKFLGSRHPTLVLPLVPELLSTHPYFDTPEPDMDDPAYIAVLVLVFNAATSCPTMPALFSDHTFRHYAYLRDSLSHLVPPLRLPGRKQVYGLDSVDCGSGSGSVESAQLFLQQSLNRVSTIQNLEAAGAPELLDLTIRDRRGRDVEIEIEG</sequence>
<reference evidence="8 9" key="1">
    <citation type="submission" date="2022-01" db="EMBL/GenBank/DDBJ databases">
        <title>A chromosome-scale genome assembly of the false clownfish, Amphiprion ocellaris.</title>
        <authorList>
            <person name="Ryu T."/>
        </authorList>
    </citation>
    <scope>NUCLEOTIDE SEQUENCE [LARGE SCALE GENOMIC DNA]</scope>
</reference>
<dbReference type="PANTHER" id="PTHR20938:SF0">
    <property type="entry name" value="INTEGRATOR COMPLEX SUBUNIT 4"/>
    <property type="match status" value="1"/>
</dbReference>
<evidence type="ECO:0000313" key="8">
    <source>
        <dbReference type="Ensembl" id="ENSAOCP00000064606.1"/>
    </source>
</evidence>
<dbReference type="Ensembl" id="ENSAOCT00000041491.1">
    <property type="protein sequence ID" value="ENSAOCP00000064606.1"/>
    <property type="gene ID" value="ENSAOCG00000002454.2"/>
</dbReference>
<dbReference type="GeneTree" id="ENSGT00390000010128"/>
<evidence type="ECO:0000256" key="1">
    <source>
        <dbReference type="ARBA" id="ARBA00004123"/>
    </source>
</evidence>
<dbReference type="GO" id="GO:0005737">
    <property type="term" value="C:cytoplasm"/>
    <property type="evidence" value="ECO:0007669"/>
    <property type="project" value="UniProtKB-SubCell"/>
</dbReference>
<dbReference type="Pfam" id="PF13646">
    <property type="entry name" value="HEAT_2"/>
    <property type="match status" value="1"/>
</dbReference>
<dbReference type="Pfam" id="PF12765">
    <property type="entry name" value="Cohesin_HEAT"/>
    <property type="match status" value="1"/>
</dbReference>
<dbReference type="GO" id="GO:0016180">
    <property type="term" value="P:snRNA processing"/>
    <property type="evidence" value="ECO:0007669"/>
    <property type="project" value="TreeGrafter"/>
</dbReference>
<gene>
    <name evidence="8" type="primary">INTS4</name>
</gene>
<evidence type="ECO:0000256" key="4">
    <source>
        <dbReference type="ARBA" id="ARBA00022737"/>
    </source>
</evidence>
<dbReference type="AlphaFoldDB" id="A0AAQ5ZJL4"/>
<dbReference type="FunFam" id="1.25.10.10:FF:000134">
    <property type="entry name" value="Integrator complex subunit 4"/>
    <property type="match status" value="1"/>
</dbReference>
<keyword evidence="4" id="KW-0677">Repeat</keyword>
<keyword evidence="5" id="KW-0539">Nucleus</keyword>
<accession>A0AAQ5ZJL4</accession>
<comment type="subcellular location">
    <subcellularLocation>
        <location evidence="2">Cytoplasm</location>
    </subcellularLocation>
    <subcellularLocation>
        <location evidence="1">Nucleus</location>
    </subcellularLocation>
</comment>
<proteinExistence type="inferred from homology"/>
<reference evidence="8" key="2">
    <citation type="submission" date="2025-08" db="UniProtKB">
        <authorList>
            <consortium name="Ensembl"/>
        </authorList>
    </citation>
    <scope>IDENTIFICATION</scope>
</reference>
<dbReference type="InterPro" id="IPR026003">
    <property type="entry name" value="Cohesin_HEAT"/>
</dbReference>
<evidence type="ECO:0000256" key="5">
    <source>
        <dbReference type="ARBA" id="ARBA00023242"/>
    </source>
</evidence>
<evidence type="ECO:0000256" key="3">
    <source>
        <dbReference type="ARBA" id="ARBA00022490"/>
    </source>
</evidence>
<evidence type="ECO:0000256" key="6">
    <source>
        <dbReference type="ARBA" id="ARBA00061685"/>
    </source>
</evidence>
<keyword evidence="9" id="KW-1185">Reference proteome</keyword>
<dbReference type="GO" id="GO:0032039">
    <property type="term" value="C:integrator complex"/>
    <property type="evidence" value="ECO:0007669"/>
    <property type="project" value="TreeGrafter"/>
</dbReference>
<dbReference type="FunFam" id="1.25.10.10:FF:000119">
    <property type="entry name" value="Integrator complex subunit 4"/>
    <property type="match status" value="1"/>
</dbReference>